<evidence type="ECO:0000313" key="3">
    <source>
        <dbReference type="EMBL" id="EBG5131904.1"/>
    </source>
</evidence>
<protein>
    <submittedName>
        <fullName evidence="3">Plasmid replication protein</fullName>
    </submittedName>
</protein>
<gene>
    <name evidence="3" type="ORF">FI095_23690</name>
</gene>
<dbReference type="AlphaFoldDB" id="A0A5T4G7B1"/>
<proteinExistence type="predicted"/>
<sequence length="339" mass="38458">MSAALQYFEENLPHRPYHTDDLAFGLRISGKGRALLARYIQQNQPHAQFWLVFDVDREGAAIDWSDRNAPAPNITVKNPVNGHAHLLYALNIAVRTAPDASVKALKYAAAVERSLCEKLCADVNYSGLICKNPFHLEWLVMEWREEAYTLDELADYLDLSASARRSIDKHYGMGRNCHLFEMTRKWAYRAIRQGWPAFSQWLDAVIQRVEMYNASLPVPLSPAECRAIGKSIAKYTHRNFTPETFAQYVADTHTPEIQAARGRKGGKANSSANQSDKGKKSAAVRWTANDDKRRRALDMYILGASTEDIAEAVGVSRWTVRRWMDSSVEWLLSKQIIKI</sequence>
<dbReference type="Pfam" id="PF13384">
    <property type="entry name" value="HTH_23"/>
    <property type="match status" value="1"/>
</dbReference>
<dbReference type="InterPro" id="IPR014820">
    <property type="entry name" value="PriCT_1"/>
</dbReference>
<dbReference type="InterPro" id="IPR004322">
    <property type="entry name" value="Plasmid_replicase_bac"/>
</dbReference>
<evidence type="ECO:0000256" key="1">
    <source>
        <dbReference type="SAM" id="MobiDB-lite"/>
    </source>
</evidence>
<dbReference type="Gene3D" id="1.10.340.50">
    <property type="match status" value="1"/>
</dbReference>
<evidence type="ECO:0000259" key="2">
    <source>
        <dbReference type="SMART" id="SM00942"/>
    </source>
</evidence>
<accession>A0A5T4G7B1</accession>
<comment type="caution">
    <text evidence="3">The sequence shown here is derived from an EMBL/GenBank/DDBJ whole genome shotgun (WGS) entry which is preliminary data.</text>
</comment>
<feature type="domain" description="Primase C-terminal 1" evidence="2">
    <location>
        <begin position="164"/>
        <end position="238"/>
    </location>
</feature>
<feature type="region of interest" description="Disordered" evidence="1">
    <location>
        <begin position="259"/>
        <end position="285"/>
    </location>
</feature>
<dbReference type="SMART" id="SM00942">
    <property type="entry name" value="PriCT_1"/>
    <property type="match status" value="1"/>
</dbReference>
<dbReference type="Gene3D" id="1.10.10.60">
    <property type="entry name" value="Homeodomain-like"/>
    <property type="match status" value="1"/>
</dbReference>
<organism evidence="3">
    <name type="scientific">Salmonella enterica subsp. enterica serovar Kentucky</name>
    <dbReference type="NCBI Taxonomy" id="192955"/>
    <lineage>
        <taxon>Bacteria</taxon>
        <taxon>Pseudomonadati</taxon>
        <taxon>Pseudomonadota</taxon>
        <taxon>Gammaproteobacteria</taxon>
        <taxon>Enterobacterales</taxon>
        <taxon>Enterobacteriaceae</taxon>
        <taxon>Salmonella</taxon>
    </lineage>
</organism>
<dbReference type="Pfam" id="PF03090">
    <property type="entry name" value="Replicase"/>
    <property type="match status" value="1"/>
</dbReference>
<dbReference type="EMBL" id="AAFJBZ010000042">
    <property type="protein sequence ID" value="EBG5131904.1"/>
    <property type="molecule type" value="Genomic_DNA"/>
</dbReference>
<reference evidence="3" key="1">
    <citation type="submission" date="2019-06" db="EMBL/GenBank/DDBJ databases">
        <authorList>
            <person name="Ashton P.M."/>
            <person name="Dallman T."/>
            <person name="Nair S."/>
            <person name="De Pinna E."/>
            <person name="Peters T."/>
            <person name="Grant K."/>
        </authorList>
    </citation>
    <scope>NUCLEOTIDE SEQUENCE</scope>
    <source>
        <strain evidence="3">755747</strain>
    </source>
</reference>
<name>A0A5T4G7B1_SALET</name>